<name>A0A923LN83_9FIRM</name>
<dbReference type="InterPro" id="IPR027417">
    <property type="entry name" value="P-loop_NTPase"/>
</dbReference>
<comment type="caution">
    <text evidence="1">The sequence shown here is derived from an EMBL/GenBank/DDBJ whole genome shotgun (WGS) entry which is preliminary data.</text>
</comment>
<dbReference type="Gene3D" id="3.40.50.300">
    <property type="entry name" value="P-loop containing nucleotide triphosphate hydrolases"/>
    <property type="match status" value="1"/>
</dbReference>
<proteinExistence type="predicted"/>
<gene>
    <name evidence="1" type="ORF">H8S17_01860</name>
</gene>
<dbReference type="SUPFAM" id="SSF52540">
    <property type="entry name" value="P-loop containing nucleoside triphosphate hydrolases"/>
    <property type="match status" value="1"/>
</dbReference>
<organism evidence="1 2">
    <name type="scientific">Roseburia zhanii</name>
    <dbReference type="NCBI Taxonomy" id="2763064"/>
    <lineage>
        <taxon>Bacteria</taxon>
        <taxon>Bacillati</taxon>
        <taxon>Bacillota</taxon>
        <taxon>Clostridia</taxon>
        <taxon>Lachnospirales</taxon>
        <taxon>Lachnospiraceae</taxon>
        <taxon>Roseburia</taxon>
    </lineage>
</organism>
<evidence type="ECO:0000313" key="2">
    <source>
        <dbReference type="Proteomes" id="UP000606720"/>
    </source>
</evidence>
<dbReference type="AlphaFoldDB" id="A0A923LN83"/>
<sequence length="169" mass="19299">MKKIVIIINGNGGAGKDTLCDFAGEVYDTMNISAITPIKEIAKANGWNGEKDAKSRKFLADLKQIFVEYNDLPCQYLENEYKKFKESSAQILFVHIREGEEIDKFRKCVELPCAALLIRRNSEAENWGNASDDNVENYTYDYIYNNDKPLEEAKEDFIAFLEHSILDPA</sequence>
<protein>
    <submittedName>
        <fullName evidence="1">Uncharacterized protein</fullName>
    </submittedName>
</protein>
<dbReference type="Proteomes" id="UP000606720">
    <property type="component" value="Unassembled WGS sequence"/>
</dbReference>
<evidence type="ECO:0000313" key="1">
    <source>
        <dbReference type="EMBL" id="MBC5712963.1"/>
    </source>
</evidence>
<reference evidence="1" key="1">
    <citation type="submission" date="2020-08" db="EMBL/GenBank/DDBJ databases">
        <title>Genome public.</title>
        <authorList>
            <person name="Liu C."/>
            <person name="Sun Q."/>
        </authorList>
    </citation>
    <scope>NUCLEOTIDE SEQUENCE</scope>
    <source>
        <strain evidence="1">BX1005</strain>
    </source>
</reference>
<keyword evidence="2" id="KW-1185">Reference proteome</keyword>
<accession>A0A923LN83</accession>
<dbReference type="EMBL" id="JACOPH010000001">
    <property type="protein sequence ID" value="MBC5712963.1"/>
    <property type="molecule type" value="Genomic_DNA"/>
</dbReference>
<dbReference type="RefSeq" id="WP_186865982.1">
    <property type="nucleotide sequence ID" value="NZ_JACOPH010000001.1"/>
</dbReference>